<dbReference type="Gene3D" id="3.90.1150.10">
    <property type="entry name" value="Aspartate Aminotransferase, domain 1"/>
    <property type="match status" value="1"/>
</dbReference>
<evidence type="ECO:0000256" key="1">
    <source>
        <dbReference type="ARBA" id="ARBA00001933"/>
    </source>
</evidence>
<dbReference type="Gene3D" id="3.40.640.10">
    <property type="entry name" value="Type I PLP-dependent aspartate aminotransferase-like (Major domain)"/>
    <property type="match status" value="1"/>
</dbReference>
<evidence type="ECO:0000313" key="8">
    <source>
        <dbReference type="Proteomes" id="UP000242084"/>
    </source>
</evidence>
<dbReference type="PANTHER" id="PTHR43525">
    <property type="entry name" value="PROTEIN MALY"/>
    <property type="match status" value="1"/>
</dbReference>
<keyword evidence="7" id="KW-0808">Transferase</keyword>
<dbReference type="InterPro" id="IPR015421">
    <property type="entry name" value="PyrdxlP-dep_Trfase_major"/>
</dbReference>
<evidence type="ECO:0000313" key="7">
    <source>
        <dbReference type="EMBL" id="SNV64024.1"/>
    </source>
</evidence>
<dbReference type="KEGG" id="sste:SAMEA4384403_0991"/>
<keyword evidence="7" id="KW-0032">Aminotransferase</keyword>
<reference evidence="7 8" key="1">
    <citation type="submission" date="2017-06" db="EMBL/GenBank/DDBJ databases">
        <authorList>
            <consortium name="Pathogen Informatics"/>
        </authorList>
    </citation>
    <scope>NUCLEOTIDE SEQUENCE [LARGE SCALE GENOMIC DNA]</scope>
    <source>
        <strain evidence="7 8">NCTC13839</strain>
    </source>
</reference>
<evidence type="ECO:0000259" key="6">
    <source>
        <dbReference type="Pfam" id="PF00155"/>
    </source>
</evidence>
<dbReference type="Pfam" id="PF00155">
    <property type="entry name" value="Aminotran_1_2"/>
    <property type="match status" value="1"/>
</dbReference>
<evidence type="ECO:0000256" key="4">
    <source>
        <dbReference type="ARBA" id="ARBA00023239"/>
    </source>
</evidence>
<dbReference type="OrthoDB" id="9802872at2"/>
<name>A0A239Z0I5_9STAP</name>
<proteinExistence type="inferred from homology"/>
<dbReference type="InterPro" id="IPR051798">
    <property type="entry name" value="Class-II_PLP-Dep_Aminotrans"/>
</dbReference>
<dbReference type="GO" id="GO:0030170">
    <property type="term" value="F:pyridoxal phosphate binding"/>
    <property type="evidence" value="ECO:0007669"/>
    <property type="project" value="InterPro"/>
</dbReference>
<dbReference type="EMBL" id="LT906462">
    <property type="protein sequence ID" value="SNV64024.1"/>
    <property type="molecule type" value="Genomic_DNA"/>
</dbReference>
<dbReference type="InterPro" id="IPR015422">
    <property type="entry name" value="PyrdxlP-dep_Trfase_small"/>
</dbReference>
<evidence type="ECO:0000256" key="2">
    <source>
        <dbReference type="ARBA" id="ARBA00012224"/>
    </source>
</evidence>
<dbReference type="Proteomes" id="UP000242084">
    <property type="component" value="Chromosome 1"/>
</dbReference>
<dbReference type="AlphaFoldDB" id="A0A239Z0I5"/>
<sequence>MKYNFDEIINRRGTATIAYDGQRKVYDYENLEPFWIADMDIKTPDFIIDHLKGKLDQAHFGYLVWKQDDYLDAIKHWYKTRFKVNIQKNDIYYVPSILFTVTEVIREFTKEGEGVLIHTPSYNAFLTLIEGNKRTAVESSLIPTDDGYKLDVEQFESMASREDVKVLVLCNPHNPTGKVWTKEELIQIKEICDKYDVFIVSDEIHMDFVRSEEGFYSMTNLMQLDSSLVVVTGLGKTFNLASLASSYMITKHRYFTLQFNRKLATYYGLSAANTLAVEAVKVAYRNGADWVDQLNNHIERNMLILKEFIDQNMSDELTFIKPESTYLAWVDFSKSGYNEAQVQEALQSVGKIATGIGHSFELSESHHFRMNIACSEEKLIGGLDAIKQSFNALKNGEIK</sequence>
<comment type="similarity">
    <text evidence="5">Belongs to the class-II pyridoxal-phosphate-dependent aminotransferase family. MalY/PatB cystathionine beta-lyase subfamily.</text>
</comment>
<dbReference type="RefSeq" id="WP_095087362.1">
    <property type="nucleotide sequence ID" value="NZ_BMDM01000002.1"/>
</dbReference>
<dbReference type="GO" id="GO:0008483">
    <property type="term" value="F:transaminase activity"/>
    <property type="evidence" value="ECO:0007669"/>
    <property type="project" value="UniProtKB-KW"/>
</dbReference>
<dbReference type="PANTHER" id="PTHR43525:SF1">
    <property type="entry name" value="PROTEIN MALY"/>
    <property type="match status" value="1"/>
</dbReference>
<organism evidence="7 8">
    <name type="scientific">Mammaliicoccus stepanovicii</name>
    <dbReference type="NCBI Taxonomy" id="643214"/>
    <lineage>
        <taxon>Bacteria</taxon>
        <taxon>Bacillati</taxon>
        <taxon>Bacillota</taxon>
        <taxon>Bacilli</taxon>
        <taxon>Bacillales</taxon>
        <taxon>Staphylococcaceae</taxon>
        <taxon>Mammaliicoccus</taxon>
    </lineage>
</organism>
<keyword evidence="8" id="KW-1185">Reference proteome</keyword>
<dbReference type="CDD" id="cd00609">
    <property type="entry name" value="AAT_like"/>
    <property type="match status" value="1"/>
</dbReference>
<evidence type="ECO:0000256" key="3">
    <source>
        <dbReference type="ARBA" id="ARBA00022898"/>
    </source>
</evidence>
<dbReference type="GO" id="GO:0047804">
    <property type="term" value="F:cysteine-S-conjugate beta-lyase activity"/>
    <property type="evidence" value="ECO:0007669"/>
    <property type="project" value="UniProtKB-EC"/>
</dbReference>
<keyword evidence="3" id="KW-0663">Pyridoxal phosphate</keyword>
<dbReference type="InterPro" id="IPR015424">
    <property type="entry name" value="PyrdxlP-dep_Trfase"/>
</dbReference>
<evidence type="ECO:0000256" key="5">
    <source>
        <dbReference type="ARBA" id="ARBA00037974"/>
    </source>
</evidence>
<protein>
    <recommendedName>
        <fullName evidence="2">cysteine-S-conjugate beta-lyase</fullName>
        <ecNumber evidence="2">4.4.1.13</ecNumber>
    </recommendedName>
</protein>
<comment type="cofactor">
    <cofactor evidence="1">
        <name>pyridoxal 5'-phosphate</name>
        <dbReference type="ChEBI" id="CHEBI:597326"/>
    </cofactor>
</comment>
<accession>A0A239Z0I5</accession>
<dbReference type="EC" id="4.4.1.13" evidence="2"/>
<feature type="domain" description="Aminotransferase class I/classII large" evidence="6">
    <location>
        <begin position="57"/>
        <end position="380"/>
    </location>
</feature>
<dbReference type="InterPro" id="IPR004839">
    <property type="entry name" value="Aminotransferase_I/II_large"/>
</dbReference>
<keyword evidence="4" id="KW-0456">Lyase</keyword>
<dbReference type="SUPFAM" id="SSF53383">
    <property type="entry name" value="PLP-dependent transferases"/>
    <property type="match status" value="1"/>
</dbReference>
<gene>
    <name evidence="7" type="primary">malY</name>
    <name evidence="7" type="ORF">SAMEA4384403_00991</name>
</gene>